<dbReference type="SUPFAM" id="SSF53335">
    <property type="entry name" value="S-adenosyl-L-methionine-dependent methyltransferases"/>
    <property type="match status" value="1"/>
</dbReference>
<dbReference type="GeneID" id="41991077"/>
<dbReference type="OrthoDB" id="184880at2759"/>
<evidence type="ECO:0000313" key="2">
    <source>
        <dbReference type="Proteomes" id="UP000253153"/>
    </source>
</evidence>
<dbReference type="Gene3D" id="3.40.50.150">
    <property type="entry name" value="Vaccinia Virus protein VP39"/>
    <property type="match status" value="1"/>
</dbReference>
<dbReference type="Proteomes" id="UP000253153">
    <property type="component" value="Unassembled WGS sequence"/>
</dbReference>
<accession>A0A366S9R5</accession>
<organism evidence="1 2">
    <name type="scientific">Fusarium coffeatum</name>
    <dbReference type="NCBI Taxonomy" id="231269"/>
    <lineage>
        <taxon>Eukaryota</taxon>
        <taxon>Fungi</taxon>
        <taxon>Dikarya</taxon>
        <taxon>Ascomycota</taxon>
        <taxon>Pezizomycotina</taxon>
        <taxon>Sordariomycetes</taxon>
        <taxon>Hypocreomycetidae</taxon>
        <taxon>Hypocreales</taxon>
        <taxon>Nectriaceae</taxon>
        <taxon>Fusarium</taxon>
        <taxon>Fusarium incarnatum-equiseti species complex</taxon>
    </lineage>
</organism>
<evidence type="ECO:0000313" key="1">
    <source>
        <dbReference type="EMBL" id="RBR25668.1"/>
    </source>
</evidence>
<gene>
    <name evidence="1" type="ORF">FIESC28_01631</name>
</gene>
<dbReference type="CDD" id="cd02440">
    <property type="entry name" value="AdoMet_MTases"/>
    <property type="match status" value="1"/>
</dbReference>
<dbReference type="RefSeq" id="XP_031020259.1">
    <property type="nucleotide sequence ID" value="XM_031155781.1"/>
</dbReference>
<proteinExistence type="predicted"/>
<protein>
    <recommendedName>
        <fullName evidence="3">Methyltransferase domain-containing protein</fullName>
    </recommendedName>
</protein>
<dbReference type="AlphaFoldDB" id="A0A366S9R5"/>
<comment type="caution">
    <text evidence="1">The sequence shown here is derived from an EMBL/GenBank/DDBJ whole genome shotgun (WGS) entry which is preliminary data.</text>
</comment>
<dbReference type="EMBL" id="QKXC01000037">
    <property type="protein sequence ID" value="RBR25668.1"/>
    <property type="molecule type" value="Genomic_DNA"/>
</dbReference>
<evidence type="ECO:0008006" key="3">
    <source>
        <dbReference type="Google" id="ProtNLM"/>
    </source>
</evidence>
<dbReference type="InterPro" id="IPR029063">
    <property type="entry name" value="SAM-dependent_MTases_sf"/>
</dbReference>
<keyword evidence="2" id="KW-1185">Reference proteome</keyword>
<name>A0A366S9R5_9HYPO</name>
<reference evidence="1 2" key="1">
    <citation type="submission" date="2018-06" db="EMBL/GenBank/DDBJ databases">
        <title>Fusarium incarnatum-equiseti species complex species 28.</title>
        <authorList>
            <person name="Gardiner D.M."/>
        </authorList>
    </citation>
    <scope>NUCLEOTIDE SEQUENCE [LARGE SCALE GENOMIC DNA]</scope>
    <source>
        <strain evidence="1 2">FIESC_28</strain>
    </source>
</reference>
<sequence>MTDAVYSTPEWYRQARDKDVDSDIQRLTVHHFGFKQAAGGTLVFAPVDFASEPRAILDVGTADGLWMREVQSSIDSPGQGEHEFLGTDINTGFFPENPPTGIKFVQLNIQDVPPREMQNHFDLINLRMVLIAAGSGEAQRTAVNRQIELLKPGGWIQIGDCDRVCPTSEEENPRYHDMFACIRAVCQASGLDPLEAPKMKGWLEEAGLEMVEERTAMRAVGKRNTDAGLGRLGMEADLNIAKGFAAGAKCKSDLESTGSHMLIEVLALSSSSKPLSDKRLDSLVQDLEVELTNTGAYFPMRFIWGRKPL</sequence>